<sequence>MTHGIGAIATGAIATGCAGGCSGGGFSSAAFNAGVFAGATSSSSRRRRNNEGTGSCCLLCSFILFFTCLMKMKPRTRIILTWFYVILGAVVATVLTFKHNARAKVPISPSDMRIVNQPSMMFCDRVELDCSSLIDYYVMKHEPSIDESKVINYTENVNGNIERDTYEYWGFYLLKGSNVKMSYVISDSIVLYVFKGDDGFNKWKKDVNCYDCYLKRWFLFNSGTAEYDIIETDQYYYVFSNEDQFVLPSKRVDVTFQLSRTRYVLDDVNIRCPNTFDCTVELNGEPQVIVVRMPEHSSFDSPVNVYCRPRVYMYFLLYALAPCVVGICVTVAIYRFTRLKNSSQRDRSESRVHIVSNDERLSGFGYGSVQLGPNNQSDAVIRPSSYSAAQKVVQSNSGSPPSYEQATKKEHV</sequence>
<gene>
    <name evidence="5" type="ORF">DPMN_049071</name>
</gene>
<comment type="caution">
    <text evidence="5">The sequence shown here is derived from an EMBL/GenBank/DDBJ whole genome shotgun (WGS) entry which is preliminary data.</text>
</comment>
<evidence type="ECO:0000259" key="3">
    <source>
        <dbReference type="Pfam" id="PF16040"/>
    </source>
</evidence>
<proteinExistence type="predicted"/>
<dbReference type="Pfam" id="PF16041">
    <property type="entry name" value="APD1-4_M"/>
    <property type="match status" value="1"/>
</dbReference>
<dbReference type="EMBL" id="JAIWYP010000011">
    <property type="protein sequence ID" value="KAH3742330.1"/>
    <property type="molecule type" value="Genomic_DNA"/>
</dbReference>
<dbReference type="InterPro" id="IPR032010">
    <property type="entry name" value="APD1-4_M"/>
</dbReference>
<feature type="domain" description="E3 ubiquitin-protein ligase APD1-4 middle" evidence="4">
    <location>
        <begin position="225"/>
        <end position="325"/>
    </location>
</feature>
<evidence type="ECO:0000256" key="1">
    <source>
        <dbReference type="SAM" id="MobiDB-lite"/>
    </source>
</evidence>
<dbReference type="AlphaFoldDB" id="A0A9D4I0S2"/>
<dbReference type="InterPro" id="IPR032008">
    <property type="entry name" value="APD1-4_N"/>
</dbReference>
<keyword evidence="2" id="KW-1133">Transmembrane helix</keyword>
<keyword evidence="6" id="KW-1185">Reference proteome</keyword>
<dbReference type="OrthoDB" id="6106399at2759"/>
<keyword evidence="2" id="KW-0812">Transmembrane</keyword>
<evidence type="ECO:0000256" key="2">
    <source>
        <dbReference type="SAM" id="Phobius"/>
    </source>
</evidence>
<dbReference type="PANTHER" id="PTHR39077:SF1">
    <property type="entry name" value="E3 UBIQUITIN-PROTEIN LIGASE APD1-4 MIDDLE DOMAIN-CONTAINING PROTEIN"/>
    <property type="match status" value="1"/>
</dbReference>
<organism evidence="5 6">
    <name type="scientific">Dreissena polymorpha</name>
    <name type="common">Zebra mussel</name>
    <name type="synonym">Mytilus polymorpha</name>
    <dbReference type="NCBI Taxonomy" id="45954"/>
    <lineage>
        <taxon>Eukaryota</taxon>
        <taxon>Metazoa</taxon>
        <taxon>Spiralia</taxon>
        <taxon>Lophotrochozoa</taxon>
        <taxon>Mollusca</taxon>
        <taxon>Bivalvia</taxon>
        <taxon>Autobranchia</taxon>
        <taxon>Heteroconchia</taxon>
        <taxon>Euheterodonta</taxon>
        <taxon>Imparidentia</taxon>
        <taxon>Neoheterodontei</taxon>
        <taxon>Myida</taxon>
        <taxon>Dreissenoidea</taxon>
        <taxon>Dreissenidae</taxon>
        <taxon>Dreissena</taxon>
    </lineage>
</organism>
<dbReference type="Pfam" id="PF16040">
    <property type="entry name" value="APD1-4_N"/>
    <property type="match status" value="1"/>
</dbReference>
<reference evidence="5" key="1">
    <citation type="journal article" date="2019" name="bioRxiv">
        <title>The Genome of the Zebra Mussel, Dreissena polymorpha: A Resource for Invasive Species Research.</title>
        <authorList>
            <person name="McCartney M.A."/>
            <person name="Auch B."/>
            <person name="Kono T."/>
            <person name="Mallez S."/>
            <person name="Zhang Y."/>
            <person name="Obille A."/>
            <person name="Becker A."/>
            <person name="Abrahante J.E."/>
            <person name="Garbe J."/>
            <person name="Badalamenti J.P."/>
            <person name="Herman A."/>
            <person name="Mangelson H."/>
            <person name="Liachko I."/>
            <person name="Sullivan S."/>
            <person name="Sone E.D."/>
            <person name="Koren S."/>
            <person name="Silverstein K.A.T."/>
            <person name="Beckman K.B."/>
            <person name="Gohl D.M."/>
        </authorList>
    </citation>
    <scope>NUCLEOTIDE SEQUENCE</scope>
    <source>
        <strain evidence="5">Duluth1</strain>
        <tissue evidence="5">Whole animal</tissue>
    </source>
</reference>
<feature type="transmembrane region" description="Helical" evidence="2">
    <location>
        <begin position="311"/>
        <end position="337"/>
    </location>
</feature>
<reference evidence="5" key="2">
    <citation type="submission" date="2020-11" db="EMBL/GenBank/DDBJ databases">
        <authorList>
            <person name="McCartney M.A."/>
            <person name="Auch B."/>
            <person name="Kono T."/>
            <person name="Mallez S."/>
            <person name="Becker A."/>
            <person name="Gohl D.M."/>
            <person name="Silverstein K.A.T."/>
            <person name="Koren S."/>
            <person name="Bechman K.B."/>
            <person name="Herman A."/>
            <person name="Abrahante J.E."/>
            <person name="Garbe J."/>
        </authorList>
    </citation>
    <scope>NUCLEOTIDE SEQUENCE</scope>
    <source>
        <strain evidence="5">Duluth1</strain>
        <tissue evidence="5">Whole animal</tissue>
    </source>
</reference>
<keyword evidence="2" id="KW-0472">Membrane</keyword>
<feature type="compositionally biased region" description="Polar residues" evidence="1">
    <location>
        <begin position="391"/>
        <end position="405"/>
    </location>
</feature>
<evidence type="ECO:0000259" key="4">
    <source>
        <dbReference type="Pfam" id="PF16041"/>
    </source>
</evidence>
<feature type="domain" description="E3 ubiquitin-protein ligase APD1-4 N-terminal" evidence="3">
    <location>
        <begin position="136"/>
        <end position="200"/>
    </location>
</feature>
<dbReference type="Proteomes" id="UP000828390">
    <property type="component" value="Unassembled WGS sequence"/>
</dbReference>
<evidence type="ECO:0000313" key="6">
    <source>
        <dbReference type="Proteomes" id="UP000828390"/>
    </source>
</evidence>
<name>A0A9D4I0S2_DREPO</name>
<feature type="region of interest" description="Disordered" evidence="1">
    <location>
        <begin position="391"/>
        <end position="412"/>
    </location>
</feature>
<protein>
    <submittedName>
        <fullName evidence="5">Uncharacterized protein</fullName>
    </submittedName>
</protein>
<accession>A0A9D4I0S2</accession>
<evidence type="ECO:0000313" key="5">
    <source>
        <dbReference type="EMBL" id="KAH3742330.1"/>
    </source>
</evidence>
<dbReference type="PANTHER" id="PTHR39077">
    <property type="entry name" value="DUF4793 DOMAIN-CONTAINING PROTEIN"/>
    <property type="match status" value="1"/>
</dbReference>
<feature type="transmembrane region" description="Helical" evidence="2">
    <location>
        <begin position="79"/>
        <end position="97"/>
    </location>
</feature>